<dbReference type="InterPro" id="IPR036594">
    <property type="entry name" value="Meth_synthase_dom"/>
</dbReference>
<keyword evidence="5" id="KW-1185">Reference proteome</keyword>
<dbReference type="SMART" id="SM00422">
    <property type="entry name" value="HTH_MERR"/>
    <property type="match status" value="1"/>
</dbReference>
<sequence>MAEWSPGALARMLGVSPTTLRTWDRRYGLGPSTREQGKHRRYTDVDADRLRRMVELTAQGLTPAAAAASALGQPVPERPRDGGGGQAVAVGSHAAEARGFARAAARLDAPRMRVLATDLIARHGVVPAWQQVFMPVLIELGRKVGESGAGIEVEHMASASVLHALRQVPDPPERGRLPALLACAPEELHTLPLDVLAAALAERSCPTRSLGARVPAQALLQAVDKLRPQLTVVWAHGAEQAEQVPLADLLDGYGMLVLVAGPGWQSVAVPEAVRTLDSLPQAVRVLLELTGRR</sequence>
<dbReference type="Gene3D" id="3.40.50.280">
    <property type="entry name" value="Cobalamin-binding domain"/>
    <property type="match status" value="1"/>
</dbReference>
<reference evidence="4 5" key="1">
    <citation type="submission" date="2020-08" db="EMBL/GenBank/DDBJ databases">
        <title>Genomic Encyclopedia of Archaeal and Bacterial Type Strains, Phase II (KMG-II): from individual species to whole genera.</title>
        <authorList>
            <person name="Goeker M."/>
        </authorList>
    </citation>
    <scope>NUCLEOTIDE SEQUENCE [LARGE SCALE GENOMIC DNA]</scope>
    <source>
        <strain evidence="4 5">DSM 43850</strain>
    </source>
</reference>
<feature type="region of interest" description="Disordered" evidence="2">
    <location>
        <begin position="70"/>
        <end position="90"/>
    </location>
</feature>
<keyword evidence="1" id="KW-0238">DNA-binding</keyword>
<evidence type="ECO:0000256" key="2">
    <source>
        <dbReference type="SAM" id="MobiDB-lite"/>
    </source>
</evidence>
<dbReference type="Pfam" id="PF13411">
    <property type="entry name" value="MerR_1"/>
    <property type="match status" value="1"/>
</dbReference>
<feature type="domain" description="HTH merR-type" evidence="3">
    <location>
        <begin position="3"/>
        <end position="73"/>
    </location>
</feature>
<name>A0ABR6BBZ1_9PSEU</name>
<evidence type="ECO:0000313" key="4">
    <source>
        <dbReference type="EMBL" id="MBA8924388.1"/>
    </source>
</evidence>
<dbReference type="PANTHER" id="PTHR30204:SF97">
    <property type="entry name" value="MERR FAMILY REGULATORY PROTEIN"/>
    <property type="match status" value="1"/>
</dbReference>
<dbReference type="Pfam" id="PF02607">
    <property type="entry name" value="B12-binding_2"/>
    <property type="match status" value="1"/>
</dbReference>
<gene>
    <name evidence="4" type="ORF">BC739_001585</name>
</gene>
<dbReference type="PROSITE" id="PS50937">
    <property type="entry name" value="HTH_MERR_2"/>
    <property type="match status" value="1"/>
</dbReference>
<dbReference type="RefSeq" id="WP_182836733.1">
    <property type="nucleotide sequence ID" value="NZ_BAAABQ010000021.1"/>
</dbReference>
<evidence type="ECO:0000313" key="5">
    <source>
        <dbReference type="Proteomes" id="UP000517916"/>
    </source>
</evidence>
<dbReference type="InterPro" id="IPR047057">
    <property type="entry name" value="MerR_fam"/>
</dbReference>
<dbReference type="Proteomes" id="UP000517916">
    <property type="component" value="Unassembled WGS sequence"/>
</dbReference>
<proteinExistence type="predicted"/>
<dbReference type="SUPFAM" id="SSF46955">
    <property type="entry name" value="Putative DNA-binding domain"/>
    <property type="match status" value="1"/>
</dbReference>
<dbReference type="EMBL" id="JACJID010000001">
    <property type="protein sequence ID" value="MBA8924388.1"/>
    <property type="molecule type" value="Genomic_DNA"/>
</dbReference>
<dbReference type="PANTHER" id="PTHR30204">
    <property type="entry name" value="REDOX-CYCLING DRUG-SENSING TRANSCRIPTIONAL ACTIVATOR SOXR"/>
    <property type="match status" value="1"/>
</dbReference>
<protein>
    <recommendedName>
        <fullName evidence="3">HTH merR-type domain-containing protein</fullName>
    </recommendedName>
</protein>
<evidence type="ECO:0000256" key="1">
    <source>
        <dbReference type="ARBA" id="ARBA00023125"/>
    </source>
</evidence>
<organism evidence="4 5">
    <name type="scientific">Kutzneria viridogrisea</name>
    <dbReference type="NCBI Taxonomy" id="47990"/>
    <lineage>
        <taxon>Bacteria</taxon>
        <taxon>Bacillati</taxon>
        <taxon>Actinomycetota</taxon>
        <taxon>Actinomycetes</taxon>
        <taxon>Pseudonocardiales</taxon>
        <taxon>Pseudonocardiaceae</taxon>
        <taxon>Kutzneria</taxon>
    </lineage>
</organism>
<dbReference type="InterPro" id="IPR009061">
    <property type="entry name" value="DNA-bd_dom_put_sf"/>
</dbReference>
<dbReference type="Gene3D" id="1.10.1660.10">
    <property type="match status" value="1"/>
</dbReference>
<dbReference type="Gene3D" id="1.10.1240.10">
    <property type="entry name" value="Methionine synthase domain"/>
    <property type="match status" value="1"/>
</dbReference>
<dbReference type="InterPro" id="IPR000551">
    <property type="entry name" value="MerR-type_HTH_dom"/>
</dbReference>
<accession>A0ABR6BBZ1</accession>
<evidence type="ECO:0000259" key="3">
    <source>
        <dbReference type="PROSITE" id="PS50937"/>
    </source>
</evidence>
<dbReference type="InterPro" id="IPR003759">
    <property type="entry name" value="Cbl-bd_cap"/>
</dbReference>
<comment type="caution">
    <text evidence="4">The sequence shown here is derived from an EMBL/GenBank/DDBJ whole genome shotgun (WGS) entry which is preliminary data.</text>
</comment>